<keyword evidence="3" id="KW-1185">Reference proteome</keyword>
<dbReference type="CDD" id="cd06587">
    <property type="entry name" value="VOC"/>
    <property type="match status" value="1"/>
</dbReference>
<dbReference type="AlphaFoldDB" id="A0A1T4W5Y8"/>
<gene>
    <name evidence="2" type="ORF">SAMN02745132_04776</name>
</gene>
<evidence type="ECO:0000313" key="3">
    <source>
        <dbReference type="Proteomes" id="UP000190162"/>
    </source>
</evidence>
<dbReference type="RefSeq" id="WP_078754748.1">
    <property type="nucleotide sequence ID" value="NZ_FUXU01000164.1"/>
</dbReference>
<name>A0A1T4W5Y8_9GAMM</name>
<evidence type="ECO:0000259" key="1">
    <source>
        <dbReference type="PROSITE" id="PS51819"/>
    </source>
</evidence>
<sequence length="141" mass="16038">MKSYFEHANIQISDPKASIHFLTSAIPNWSIRGQGDLDWFGKPVVWYHVGDDDSYVTLQSGGEGEIGDWKEHWAGVKHLGIVVPSVDDVIERLTSAGYEIDHMGGEHPHRKSVYYIDGNNLEFEFIEYLSTNPAKRNDYLL</sequence>
<accession>A0A1T4W5Y8</accession>
<dbReference type="SUPFAM" id="SSF54593">
    <property type="entry name" value="Glyoxalase/Bleomycin resistance protein/Dihydroxybiphenyl dioxygenase"/>
    <property type="match status" value="1"/>
</dbReference>
<dbReference type="Gene3D" id="3.10.180.10">
    <property type="entry name" value="2,3-Dihydroxybiphenyl 1,2-Dioxygenase, domain 1"/>
    <property type="match status" value="1"/>
</dbReference>
<feature type="domain" description="VOC" evidence="1">
    <location>
        <begin position="4"/>
        <end position="128"/>
    </location>
</feature>
<dbReference type="InterPro" id="IPR037523">
    <property type="entry name" value="VOC_core"/>
</dbReference>
<dbReference type="PROSITE" id="PS51819">
    <property type="entry name" value="VOC"/>
    <property type="match status" value="1"/>
</dbReference>
<proteinExistence type="predicted"/>
<dbReference type="OrthoDB" id="9179860at2"/>
<organism evidence="2 3">
    <name type="scientific">Enterovibrio nigricans DSM 22720</name>
    <dbReference type="NCBI Taxonomy" id="1121868"/>
    <lineage>
        <taxon>Bacteria</taxon>
        <taxon>Pseudomonadati</taxon>
        <taxon>Pseudomonadota</taxon>
        <taxon>Gammaproteobacteria</taxon>
        <taxon>Vibrionales</taxon>
        <taxon>Vibrionaceae</taxon>
        <taxon>Enterovibrio</taxon>
    </lineage>
</organism>
<dbReference type="EMBL" id="FUXU01000164">
    <property type="protein sequence ID" value="SKA72692.1"/>
    <property type="molecule type" value="Genomic_DNA"/>
</dbReference>
<dbReference type="Proteomes" id="UP000190162">
    <property type="component" value="Unassembled WGS sequence"/>
</dbReference>
<protein>
    <recommendedName>
        <fullName evidence="1">VOC domain-containing protein</fullName>
    </recommendedName>
</protein>
<evidence type="ECO:0000313" key="2">
    <source>
        <dbReference type="EMBL" id="SKA72692.1"/>
    </source>
</evidence>
<reference evidence="3" key="1">
    <citation type="submission" date="2017-02" db="EMBL/GenBank/DDBJ databases">
        <authorList>
            <person name="Varghese N."/>
            <person name="Submissions S."/>
        </authorList>
    </citation>
    <scope>NUCLEOTIDE SEQUENCE [LARGE SCALE GENOMIC DNA]</scope>
    <source>
        <strain evidence="3">DSM 22720</strain>
    </source>
</reference>
<dbReference type="InterPro" id="IPR029068">
    <property type="entry name" value="Glyas_Bleomycin-R_OHBP_Dase"/>
</dbReference>